<organism evidence="1 2">
    <name type="scientific">Glutamicibacter creatinolyticus</name>
    <dbReference type="NCBI Taxonomy" id="162496"/>
    <lineage>
        <taxon>Bacteria</taxon>
        <taxon>Bacillati</taxon>
        <taxon>Actinomycetota</taxon>
        <taxon>Actinomycetes</taxon>
        <taxon>Micrococcales</taxon>
        <taxon>Micrococcaceae</taxon>
        <taxon>Glutamicibacter</taxon>
    </lineage>
</organism>
<protein>
    <submittedName>
        <fullName evidence="1">Uncharacterized protein</fullName>
    </submittedName>
</protein>
<dbReference type="Proteomes" id="UP000307000">
    <property type="component" value="Chromosome"/>
</dbReference>
<evidence type="ECO:0000313" key="1">
    <source>
        <dbReference type="EMBL" id="QCY46182.1"/>
    </source>
</evidence>
<sequence length="150" mass="16790">MAFFSRLRQTRAANRDLGQGVWRRAHDRFNRSLDRVFQVVEGIGNDELHNQLMACANELADLQPRVRVVCTQAQKLTPSEEEFVPERTFDVHRALTKAANDLATSAQVLAMTRLQAEAGSDVSNFAVRTRVQIVVEGVQAAEAALEKVRD</sequence>
<dbReference type="EMBL" id="CP034412">
    <property type="protein sequence ID" value="QCY46182.1"/>
    <property type="molecule type" value="Genomic_DNA"/>
</dbReference>
<keyword evidence="2" id="KW-1185">Reference proteome</keyword>
<accession>A0A5B7WQF8</accession>
<gene>
    <name evidence="1" type="ORF">GcLGCM259_0405</name>
</gene>
<dbReference type="AlphaFoldDB" id="A0A5B7WQF8"/>
<dbReference type="KEGG" id="gcr:GcLGCM259_0405"/>
<evidence type="ECO:0000313" key="2">
    <source>
        <dbReference type="Proteomes" id="UP000307000"/>
    </source>
</evidence>
<proteinExistence type="predicted"/>
<reference evidence="1 2" key="1">
    <citation type="submission" date="2018-12" db="EMBL/GenBank/DDBJ databases">
        <title>Complete Genome Sequence of Glutamicibacter creatinolyticus strain LGCM259,isolated from an abscess of a 12-year-old mare in Italy.</title>
        <authorList>
            <person name="Santos R.G."/>
            <person name="Silva A.L."/>
            <person name="Seyffert N."/>
            <person name="Castro T.L.P."/>
            <person name="Attili A.R."/>
            <person name="Rifici C."/>
            <person name="Mazzullo G."/>
            <person name="Brenig B."/>
            <person name="Venanzi F."/>
            <person name="Azevedo V."/>
        </authorList>
    </citation>
    <scope>NUCLEOTIDE SEQUENCE [LARGE SCALE GENOMIC DNA]</scope>
    <source>
        <strain evidence="1 2">LGCM 259</strain>
    </source>
</reference>
<dbReference type="RefSeq" id="WP_138925618.1">
    <property type="nucleotide sequence ID" value="NZ_CP034412.1"/>
</dbReference>
<name>A0A5B7WQF8_9MICC</name>